<feature type="compositionally biased region" description="Polar residues" evidence="1">
    <location>
        <begin position="100"/>
        <end position="113"/>
    </location>
</feature>
<protein>
    <submittedName>
        <fullName evidence="2">Uncharacterized protein</fullName>
    </submittedName>
</protein>
<dbReference type="EMBL" id="UYJE01005565">
    <property type="protein sequence ID" value="VDI38272.1"/>
    <property type="molecule type" value="Genomic_DNA"/>
</dbReference>
<gene>
    <name evidence="2" type="ORF">MGAL_10B010724</name>
</gene>
<evidence type="ECO:0000313" key="3">
    <source>
        <dbReference type="Proteomes" id="UP000596742"/>
    </source>
</evidence>
<evidence type="ECO:0000256" key="1">
    <source>
        <dbReference type="SAM" id="MobiDB-lite"/>
    </source>
</evidence>
<dbReference type="Proteomes" id="UP000596742">
    <property type="component" value="Unassembled WGS sequence"/>
</dbReference>
<keyword evidence="3" id="KW-1185">Reference proteome</keyword>
<organism evidence="2 3">
    <name type="scientific">Mytilus galloprovincialis</name>
    <name type="common">Mediterranean mussel</name>
    <dbReference type="NCBI Taxonomy" id="29158"/>
    <lineage>
        <taxon>Eukaryota</taxon>
        <taxon>Metazoa</taxon>
        <taxon>Spiralia</taxon>
        <taxon>Lophotrochozoa</taxon>
        <taxon>Mollusca</taxon>
        <taxon>Bivalvia</taxon>
        <taxon>Autobranchia</taxon>
        <taxon>Pteriomorphia</taxon>
        <taxon>Mytilida</taxon>
        <taxon>Mytiloidea</taxon>
        <taxon>Mytilidae</taxon>
        <taxon>Mytilinae</taxon>
        <taxon>Mytilus</taxon>
    </lineage>
</organism>
<dbReference type="OrthoDB" id="6211024at2759"/>
<proteinExistence type="predicted"/>
<name>A0A8B6EQB5_MYTGA</name>
<feature type="region of interest" description="Disordered" evidence="1">
    <location>
        <begin position="100"/>
        <end position="128"/>
    </location>
</feature>
<accession>A0A8B6EQB5</accession>
<reference evidence="2" key="1">
    <citation type="submission" date="2018-11" db="EMBL/GenBank/DDBJ databases">
        <authorList>
            <person name="Alioto T."/>
            <person name="Alioto T."/>
        </authorList>
    </citation>
    <scope>NUCLEOTIDE SEQUENCE</scope>
</reference>
<dbReference type="AlphaFoldDB" id="A0A8B6EQB5"/>
<sequence length="142" mass="16691">MLILNSYAKNICKWQAVYSDVSKDAQKLPDRVKSLYTDAKFYRRKMSDQISRLVTKDPVLIPSKEIKQLITQVQDSEGRFSTKNTLKKEKQLANTIFQISQKHQQDESQNMTNKSERGKKSLNTNYKKMSGKRYSIKSEYWQ</sequence>
<evidence type="ECO:0000313" key="2">
    <source>
        <dbReference type="EMBL" id="VDI38272.1"/>
    </source>
</evidence>
<comment type="caution">
    <text evidence="2">The sequence shown here is derived from an EMBL/GenBank/DDBJ whole genome shotgun (WGS) entry which is preliminary data.</text>
</comment>